<evidence type="ECO:0000313" key="3">
    <source>
        <dbReference type="Proteomes" id="UP001176960"/>
    </source>
</evidence>
<accession>A0AA35Y528</accession>
<feature type="non-terminal residue" evidence="2">
    <location>
        <position position="1"/>
    </location>
</feature>
<name>A0AA35Y528_9PROT</name>
<protein>
    <submittedName>
        <fullName evidence="2">Uncharacterized protein</fullName>
    </submittedName>
</protein>
<dbReference type="RefSeq" id="WP_289844039.1">
    <property type="nucleotide sequence ID" value="NZ_CATKSH010000080.1"/>
</dbReference>
<comment type="caution">
    <text evidence="2">The sequence shown here is derived from an EMBL/GenBank/DDBJ whole genome shotgun (WGS) entry which is preliminary data.</text>
</comment>
<reference evidence="2" key="1">
    <citation type="submission" date="2023-03" db="EMBL/GenBank/DDBJ databases">
        <authorList>
            <person name="Cleenwerck I."/>
        </authorList>
    </citation>
    <scope>NUCLEOTIDE SEQUENCE</scope>
    <source>
        <strain evidence="2">LMG 32879</strain>
    </source>
</reference>
<dbReference type="Proteomes" id="UP001176960">
    <property type="component" value="Unassembled WGS sequence"/>
</dbReference>
<sequence length="82" mass="8256">AVPPNASVPAVGCQSSRAERGGTQARPATPACPFCPAVPLPGVTGRVCRLSHVRPTIGADVAFLSLPGLTGPHTMASVGWLI</sequence>
<evidence type="ECO:0000313" key="2">
    <source>
        <dbReference type="EMBL" id="CAI9122451.1"/>
    </source>
</evidence>
<dbReference type="EMBL" id="CATKSH010000080">
    <property type="protein sequence ID" value="CAI9122451.1"/>
    <property type="molecule type" value="Genomic_DNA"/>
</dbReference>
<evidence type="ECO:0000256" key="1">
    <source>
        <dbReference type="SAM" id="MobiDB-lite"/>
    </source>
</evidence>
<proteinExistence type="predicted"/>
<feature type="region of interest" description="Disordered" evidence="1">
    <location>
        <begin position="1"/>
        <end position="28"/>
    </location>
</feature>
<organism evidence="2 3">
    <name type="scientific">Brytella acorum</name>
    <dbReference type="NCBI Taxonomy" id="2959299"/>
    <lineage>
        <taxon>Bacteria</taxon>
        <taxon>Pseudomonadati</taxon>
        <taxon>Pseudomonadota</taxon>
        <taxon>Alphaproteobacteria</taxon>
        <taxon>Acetobacterales</taxon>
        <taxon>Acetobacteraceae</taxon>
        <taxon>Brytella</taxon>
    </lineage>
</organism>
<keyword evidence="3" id="KW-1185">Reference proteome</keyword>
<dbReference type="AlphaFoldDB" id="A0AA35Y528"/>
<gene>
    <name evidence="2" type="ORF">LMG32879_003318</name>
</gene>